<sequence length="85" mass="9818">LALRNNIDFTLCYQHFISIVYNSVKNNLENTLILHCQRQCIFVIAHALKFYPSFLSARLLSPHCFEPLTSAILNIQKLLDLFSCC</sequence>
<protein>
    <submittedName>
        <fullName evidence="1">Uncharacterized protein</fullName>
    </submittedName>
</protein>
<reference evidence="1 2" key="1">
    <citation type="submission" date="2024-04" db="EMBL/GenBank/DDBJ databases">
        <authorList>
            <person name="Rising A."/>
            <person name="Reimegard J."/>
            <person name="Sonavane S."/>
            <person name="Akerstrom W."/>
            <person name="Nylinder S."/>
            <person name="Hedman E."/>
            <person name="Kallberg Y."/>
        </authorList>
    </citation>
    <scope>NUCLEOTIDE SEQUENCE [LARGE SCALE GENOMIC DNA]</scope>
</reference>
<comment type="caution">
    <text evidence="1">The sequence shown here is derived from an EMBL/GenBank/DDBJ whole genome shotgun (WGS) entry which is preliminary data.</text>
</comment>
<evidence type="ECO:0000313" key="1">
    <source>
        <dbReference type="EMBL" id="CAL1292264.1"/>
    </source>
</evidence>
<organism evidence="1 2">
    <name type="scientific">Larinioides sclopetarius</name>
    <dbReference type="NCBI Taxonomy" id="280406"/>
    <lineage>
        <taxon>Eukaryota</taxon>
        <taxon>Metazoa</taxon>
        <taxon>Ecdysozoa</taxon>
        <taxon>Arthropoda</taxon>
        <taxon>Chelicerata</taxon>
        <taxon>Arachnida</taxon>
        <taxon>Araneae</taxon>
        <taxon>Araneomorphae</taxon>
        <taxon>Entelegynae</taxon>
        <taxon>Araneoidea</taxon>
        <taxon>Araneidae</taxon>
        <taxon>Larinioides</taxon>
    </lineage>
</organism>
<name>A0AAV2B9X1_9ARAC</name>
<proteinExistence type="predicted"/>
<evidence type="ECO:0000313" key="2">
    <source>
        <dbReference type="Proteomes" id="UP001497382"/>
    </source>
</evidence>
<keyword evidence="2" id="KW-1185">Reference proteome</keyword>
<feature type="non-terminal residue" evidence="1">
    <location>
        <position position="1"/>
    </location>
</feature>
<accession>A0AAV2B9X1</accession>
<gene>
    <name evidence="1" type="ORF">LARSCL_LOCUS17562</name>
</gene>
<dbReference type="EMBL" id="CAXIEN010000302">
    <property type="protein sequence ID" value="CAL1292264.1"/>
    <property type="molecule type" value="Genomic_DNA"/>
</dbReference>
<dbReference type="AlphaFoldDB" id="A0AAV2B9X1"/>
<dbReference type="Proteomes" id="UP001497382">
    <property type="component" value="Unassembled WGS sequence"/>
</dbReference>